<dbReference type="Pfam" id="PF13365">
    <property type="entry name" value="Trypsin_2"/>
    <property type="match status" value="1"/>
</dbReference>
<comment type="caution">
    <text evidence="1">The sequence shown here is derived from an EMBL/GenBank/DDBJ whole genome shotgun (WGS) entry which is preliminary data.</text>
</comment>
<accession>A0A085Z8G7</accession>
<dbReference type="Proteomes" id="UP000028713">
    <property type="component" value="Unassembled WGS sequence"/>
</dbReference>
<sequence length="360" mass="40678">MNDSLDEKDRIRRSNKLKDAYDNFAAGVGYISIILPNGDESIGSCFHIGEGIFITARHVVENCKIKEIGTTSFQRSFYEIEESKDTGMVRATLDFTPQSTTSYQGPFMHPDENIDVAAIVVNDIKAPVLILGDHLDDWLGDEYVLSDVLIMGYPPIPFSSQPLLISSKCEVNTIIDKYTGGHPHFILSTMARGGFSGSPVITEEGIVLGVATESLSLNNQPTELGYLAIMSVEGIYKCIAHHKLIPKHIDEQWDGFWSKEDTWYQASEYEHVSVSLYDREDKSYVDICSYRNDILDIVQKTVNESFEGLFVLEQIHEQYFRYNRVYDENIKGHSKNLYLQLKKIVSEFGIPVFGGTQEKV</sequence>
<reference evidence="1 2" key="1">
    <citation type="submission" date="2014-07" db="EMBL/GenBank/DDBJ databases">
        <title>Genome of Chryseobacterium formosense LMG 24722.</title>
        <authorList>
            <person name="Pipes S.E."/>
            <person name="Stropko S.J."/>
            <person name="Newman J.D."/>
        </authorList>
    </citation>
    <scope>NUCLEOTIDE SEQUENCE [LARGE SCALE GENOMIC DNA]</scope>
    <source>
        <strain evidence="1 2">LMG 24722</strain>
    </source>
</reference>
<dbReference type="RefSeq" id="WP_034675319.1">
    <property type="nucleotide sequence ID" value="NZ_FPAP01000001.1"/>
</dbReference>
<proteinExistence type="predicted"/>
<protein>
    <recommendedName>
        <fullName evidence="3">Serine protease</fullName>
    </recommendedName>
</protein>
<dbReference type="EMBL" id="JPRP01000001">
    <property type="protein sequence ID" value="KFF00731.1"/>
    <property type="molecule type" value="Genomic_DNA"/>
</dbReference>
<name>A0A085Z8G7_9FLAO</name>
<dbReference type="OrthoDB" id="4774215at2"/>
<evidence type="ECO:0008006" key="3">
    <source>
        <dbReference type="Google" id="ProtNLM"/>
    </source>
</evidence>
<evidence type="ECO:0000313" key="2">
    <source>
        <dbReference type="Proteomes" id="UP000028713"/>
    </source>
</evidence>
<dbReference type="AlphaFoldDB" id="A0A085Z8G7"/>
<keyword evidence="2" id="KW-1185">Reference proteome</keyword>
<gene>
    <name evidence="1" type="ORF">IX39_08930</name>
</gene>
<dbReference type="Gene3D" id="2.40.10.120">
    <property type="match status" value="1"/>
</dbReference>
<dbReference type="InterPro" id="IPR009003">
    <property type="entry name" value="Peptidase_S1_PA"/>
</dbReference>
<dbReference type="eggNOG" id="ENOG5032V9Q">
    <property type="taxonomic scope" value="Bacteria"/>
</dbReference>
<dbReference type="STRING" id="236814.IX39_08930"/>
<organism evidence="1 2">
    <name type="scientific">Chryseobacterium formosense</name>
    <dbReference type="NCBI Taxonomy" id="236814"/>
    <lineage>
        <taxon>Bacteria</taxon>
        <taxon>Pseudomonadati</taxon>
        <taxon>Bacteroidota</taxon>
        <taxon>Flavobacteriia</taxon>
        <taxon>Flavobacteriales</taxon>
        <taxon>Weeksellaceae</taxon>
        <taxon>Chryseobacterium group</taxon>
        <taxon>Chryseobacterium</taxon>
    </lineage>
</organism>
<dbReference type="SUPFAM" id="SSF50494">
    <property type="entry name" value="Trypsin-like serine proteases"/>
    <property type="match status" value="1"/>
</dbReference>
<evidence type="ECO:0000313" key="1">
    <source>
        <dbReference type="EMBL" id="KFF00731.1"/>
    </source>
</evidence>